<accession>I1YLJ5</accession>
<name>I1YLJ5_METFJ</name>
<keyword evidence="1" id="KW-0812">Transmembrane</keyword>
<dbReference type="STRING" id="754477.Q7C_2667"/>
<dbReference type="AlphaFoldDB" id="I1YLJ5"/>
<dbReference type="eggNOG" id="ENOG502ZCPY">
    <property type="taxonomic scope" value="Bacteria"/>
</dbReference>
<protein>
    <submittedName>
        <fullName evidence="3">Nuclease-like protein</fullName>
    </submittedName>
</protein>
<evidence type="ECO:0000256" key="1">
    <source>
        <dbReference type="SAM" id="Phobius"/>
    </source>
</evidence>
<dbReference type="RefSeq" id="WP_014705206.1">
    <property type="nucleotide sequence ID" value="NC_017856.1"/>
</dbReference>
<dbReference type="PROSITE" id="PS50965">
    <property type="entry name" value="NERD"/>
    <property type="match status" value="1"/>
</dbReference>
<feature type="domain" description="NERD" evidence="2">
    <location>
        <begin position="32"/>
        <end position="145"/>
    </location>
</feature>
<keyword evidence="1" id="KW-0472">Membrane</keyword>
<sequence>MQHRWFNDEWLWAAVLILICLCIWLYIRIRRRDFSPEQQIQRILKPYLVAQSRKVLVPDGIGGLMEIDHLILLRQGFLILQSLPLNGHLFGSDQTAQWTQLTEGRSYPFTNPLHYLQNMQQSLTVLVPQIPVYTHIVFTGRCNFPKDKPARASLINTLEADLSSVFSAKPLPEAVLNEAWETVTESIKLESVG</sequence>
<dbReference type="Pfam" id="PF08378">
    <property type="entry name" value="NERD"/>
    <property type="match status" value="1"/>
</dbReference>
<evidence type="ECO:0000313" key="4">
    <source>
        <dbReference type="Proteomes" id="UP000009145"/>
    </source>
</evidence>
<evidence type="ECO:0000313" key="3">
    <source>
        <dbReference type="EMBL" id="AFJ03788.1"/>
    </source>
</evidence>
<feature type="transmembrane region" description="Helical" evidence="1">
    <location>
        <begin position="12"/>
        <end position="29"/>
    </location>
</feature>
<dbReference type="Proteomes" id="UP000009145">
    <property type="component" value="Chromosome"/>
</dbReference>
<dbReference type="PATRIC" id="fig|754477.3.peg.2623"/>
<reference evidence="3 4" key="1">
    <citation type="journal article" date="2012" name="J. Bacteriol.">
        <title>Complete genome sequences of Methylophaga sp. strain JAM1 and Methylophaga sp. strain JAM7.</title>
        <authorList>
            <person name="Villeneuve C."/>
            <person name="Martineau C."/>
            <person name="Mauffrey F."/>
            <person name="Villemur R."/>
        </authorList>
    </citation>
    <scope>NUCLEOTIDE SEQUENCE [LARGE SCALE GENOMIC DNA]</scope>
    <source>
        <strain evidence="3 4">JAM7</strain>
    </source>
</reference>
<dbReference type="EMBL" id="CP003380">
    <property type="protein sequence ID" value="AFJ03788.1"/>
    <property type="molecule type" value="Genomic_DNA"/>
</dbReference>
<evidence type="ECO:0000259" key="2">
    <source>
        <dbReference type="PROSITE" id="PS50965"/>
    </source>
</evidence>
<proteinExistence type="predicted"/>
<gene>
    <name evidence="3" type="ordered locus">Q7C_2667</name>
</gene>
<dbReference type="KEGG" id="mec:Q7C_2667"/>
<keyword evidence="1" id="KW-1133">Transmembrane helix</keyword>
<dbReference type="HOGENOM" id="CLU_1314225_0_0_6"/>
<organism evidence="3 4">
    <name type="scientific">Methylophaga frappieri (strain ATCC BAA-2434 / DSM 25690 / JAM7)</name>
    <dbReference type="NCBI Taxonomy" id="754477"/>
    <lineage>
        <taxon>Bacteria</taxon>
        <taxon>Pseudomonadati</taxon>
        <taxon>Pseudomonadota</taxon>
        <taxon>Gammaproteobacteria</taxon>
        <taxon>Thiotrichales</taxon>
        <taxon>Piscirickettsiaceae</taxon>
        <taxon>Methylophaga</taxon>
    </lineage>
</organism>
<keyword evidence="4" id="KW-1185">Reference proteome</keyword>
<dbReference type="InterPro" id="IPR011528">
    <property type="entry name" value="NERD"/>
</dbReference>